<comment type="catalytic activity">
    <reaction evidence="10">
        <text>uridine + ATP = UMP + ADP + H(+)</text>
        <dbReference type="Rhea" id="RHEA:16825"/>
        <dbReference type="ChEBI" id="CHEBI:15378"/>
        <dbReference type="ChEBI" id="CHEBI:16704"/>
        <dbReference type="ChEBI" id="CHEBI:30616"/>
        <dbReference type="ChEBI" id="CHEBI:57865"/>
        <dbReference type="ChEBI" id="CHEBI:456216"/>
        <dbReference type="EC" id="2.7.1.48"/>
    </reaction>
</comment>
<evidence type="ECO:0000256" key="11">
    <source>
        <dbReference type="SAM" id="MobiDB-lite"/>
    </source>
</evidence>
<dbReference type="GeneID" id="108668066"/>
<dbReference type="KEGG" id="hazt:108668066"/>
<dbReference type="UniPathway" id="UPA00574">
    <property type="reaction ID" value="UER00637"/>
</dbReference>
<dbReference type="GO" id="GO:0005524">
    <property type="term" value="F:ATP binding"/>
    <property type="evidence" value="ECO:0007669"/>
    <property type="project" value="UniProtKB-KW"/>
</dbReference>
<dbReference type="InterPro" id="IPR027417">
    <property type="entry name" value="P-loop_NTPase"/>
</dbReference>
<evidence type="ECO:0000256" key="4">
    <source>
        <dbReference type="ARBA" id="ARBA00012137"/>
    </source>
</evidence>
<dbReference type="GO" id="GO:0044211">
    <property type="term" value="P:CTP salvage"/>
    <property type="evidence" value="ECO:0007669"/>
    <property type="project" value="UniProtKB-UniPathway"/>
</dbReference>
<comment type="catalytic activity">
    <reaction evidence="9">
        <text>cytidine + ATP = CMP + ADP + H(+)</text>
        <dbReference type="Rhea" id="RHEA:24674"/>
        <dbReference type="ChEBI" id="CHEBI:15378"/>
        <dbReference type="ChEBI" id="CHEBI:17562"/>
        <dbReference type="ChEBI" id="CHEBI:30616"/>
        <dbReference type="ChEBI" id="CHEBI:60377"/>
        <dbReference type="ChEBI" id="CHEBI:456216"/>
        <dbReference type="EC" id="2.7.1.48"/>
    </reaction>
</comment>
<dbReference type="RefSeq" id="XP_047737345.1">
    <property type="nucleotide sequence ID" value="XM_047881389.1"/>
</dbReference>
<dbReference type="CDD" id="cd02023">
    <property type="entry name" value="UMPK"/>
    <property type="match status" value="1"/>
</dbReference>
<evidence type="ECO:0000256" key="6">
    <source>
        <dbReference type="ARBA" id="ARBA00022741"/>
    </source>
</evidence>
<keyword evidence="13" id="KW-1185">Reference proteome</keyword>
<proteinExistence type="inferred from homology"/>
<evidence type="ECO:0000256" key="9">
    <source>
        <dbReference type="ARBA" id="ARBA00047436"/>
    </source>
</evidence>
<comment type="pathway">
    <text evidence="1">Pyrimidine metabolism; UMP biosynthesis via salvage pathway; UMP from uridine: step 1/1.</text>
</comment>
<evidence type="ECO:0000256" key="8">
    <source>
        <dbReference type="ARBA" id="ARBA00022840"/>
    </source>
</evidence>
<dbReference type="NCBIfam" id="NF004018">
    <property type="entry name" value="PRK05480.1"/>
    <property type="match status" value="1"/>
</dbReference>
<dbReference type="EC" id="2.7.1.48" evidence="4"/>
<evidence type="ECO:0000256" key="7">
    <source>
        <dbReference type="ARBA" id="ARBA00022777"/>
    </source>
</evidence>
<dbReference type="OMA" id="TVKPMHE"/>
<dbReference type="InterPro" id="IPR006083">
    <property type="entry name" value="PRK/URK"/>
</dbReference>
<evidence type="ECO:0000256" key="5">
    <source>
        <dbReference type="ARBA" id="ARBA00022679"/>
    </source>
</evidence>
<evidence type="ECO:0000313" key="14">
    <source>
        <dbReference type="RefSeq" id="XP_018010684.1"/>
    </source>
</evidence>
<dbReference type="PRINTS" id="PR00988">
    <property type="entry name" value="URIDINKINASE"/>
</dbReference>
<gene>
    <name evidence="14 15" type="primary">LOC108668066</name>
</gene>
<comment type="pathway">
    <text evidence="2">Pyrimidine metabolism; CTP biosynthesis via salvage pathway; CTP from cytidine: step 1/3.</text>
</comment>
<feature type="region of interest" description="Disordered" evidence="11">
    <location>
        <begin position="258"/>
        <end position="277"/>
    </location>
</feature>
<sequence length="277" mass="31847">MRLFSFTPLPRVTRWSNHIAKMNGHLMKNGSANETVPKPPFLIGVAGGTASGKSTVCKRIMEKLGQDNIDDKQRRVVCISQDAFYRELNEEESAKALKGSFNFDHPEAFDTDLVLETLEKIKAGQICKIPNYDFKTNSRLSTTTDIYPADVVLFEGILMFYQKEIRDMFHMKLFVDSDADTRLARRVMRDTRERGRNLETVLHQYTRLVKPAFEEFCLPTKKFADVIIPRGAENTVAIDLIVQHIRDLLRPGALRGDRCDTSKRTRHHSENCYKRPH</sequence>
<dbReference type="AlphaFoldDB" id="A0A8B7NAS4"/>
<dbReference type="Pfam" id="PF00485">
    <property type="entry name" value="PRK"/>
    <property type="match status" value="1"/>
</dbReference>
<name>A0A8B7NAS4_HYAAZ</name>
<keyword evidence="5" id="KW-0808">Transferase</keyword>
<evidence type="ECO:0000256" key="10">
    <source>
        <dbReference type="ARBA" id="ARBA00048909"/>
    </source>
</evidence>
<dbReference type="RefSeq" id="XP_018010684.1">
    <property type="nucleotide sequence ID" value="XM_018155195.2"/>
</dbReference>
<comment type="similarity">
    <text evidence="3">Belongs to the uridine kinase family.</text>
</comment>
<evidence type="ECO:0000313" key="15">
    <source>
        <dbReference type="RefSeq" id="XP_047737345.1"/>
    </source>
</evidence>
<organism evidence="13 14">
    <name type="scientific">Hyalella azteca</name>
    <name type="common">Amphipod</name>
    <dbReference type="NCBI Taxonomy" id="294128"/>
    <lineage>
        <taxon>Eukaryota</taxon>
        <taxon>Metazoa</taxon>
        <taxon>Ecdysozoa</taxon>
        <taxon>Arthropoda</taxon>
        <taxon>Crustacea</taxon>
        <taxon>Multicrustacea</taxon>
        <taxon>Malacostraca</taxon>
        <taxon>Eumalacostraca</taxon>
        <taxon>Peracarida</taxon>
        <taxon>Amphipoda</taxon>
        <taxon>Senticaudata</taxon>
        <taxon>Talitrida</taxon>
        <taxon>Talitroidea</taxon>
        <taxon>Hyalellidae</taxon>
        <taxon>Hyalella</taxon>
    </lineage>
</organism>
<dbReference type="InterPro" id="IPR000764">
    <property type="entry name" value="Uridine_kinase-like"/>
</dbReference>
<evidence type="ECO:0000256" key="2">
    <source>
        <dbReference type="ARBA" id="ARBA00004784"/>
    </source>
</evidence>
<keyword evidence="7 14" id="KW-0418">Kinase</keyword>
<accession>A0A8B7NAS4</accession>
<evidence type="ECO:0000256" key="1">
    <source>
        <dbReference type="ARBA" id="ARBA00004690"/>
    </source>
</evidence>
<reference evidence="14 15" key="1">
    <citation type="submission" date="2025-04" db="UniProtKB">
        <authorList>
            <consortium name="RefSeq"/>
        </authorList>
    </citation>
    <scope>IDENTIFICATION</scope>
    <source>
        <tissue evidence="14 15">Whole organism</tissue>
    </source>
</reference>
<dbReference type="FunFam" id="3.40.50.300:FF:000297">
    <property type="entry name" value="Uridine-cytidine kinase 2"/>
    <property type="match status" value="1"/>
</dbReference>
<dbReference type="GO" id="GO:0004849">
    <property type="term" value="F:uridine kinase activity"/>
    <property type="evidence" value="ECO:0007669"/>
    <property type="project" value="UniProtKB-EC"/>
</dbReference>
<evidence type="ECO:0000259" key="12">
    <source>
        <dbReference type="Pfam" id="PF00485"/>
    </source>
</evidence>
<dbReference type="GO" id="GO:0044206">
    <property type="term" value="P:UMP salvage"/>
    <property type="evidence" value="ECO:0007669"/>
    <property type="project" value="UniProtKB-UniPathway"/>
</dbReference>
<keyword evidence="6" id="KW-0547">Nucleotide-binding</keyword>
<dbReference type="SUPFAM" id="SSF52540">
    <property type="entry name" value="P-loop containing nucleoside triphosphate hydrolases"/>
    <property type="match status" value="1"/>
</dbReference>
<evidence type="ECO:0000256" key="3">
    <source>
        <dbReference type="ARBA" id="ARBA00005408"/>
    </source>
</evidence>
<dbReference type="PANTHER" id="PTHR10285">
    <property type="entry name" value="URIDINE KINASE"/>
    <property type="match status" value="1"/>
</dbReference>
<dbReference type="CTD" id="42894"/>
<protein>
    <recommendedName>
        <fullName evidence="4">uridine/cytidine kinase</fullName>
        <ecNumber evidence="4">2.7.1.48</ecNumber>
    </recommendedName>
</protein>
<dbReference type="Proteomes" id="UP000694843">
    <property type="component" value="Unplaced"/>
</dbReference>
<dbReference type="UniPathway" id="UPA00579">
    <property type="reaction ID" value="UER00640"/>
</dbReference>
<dbReference type="OrthoDB" id="10257085at2759"/>
<evidence type="ECO:0000313" key="13">
    <source>
        <dbReference type="Proteomes" id="UP000694843"/>
    </source>
</evidence>
<feature type="domain" description="Phosphoribulokinase/uridine kinase" evidence="12">
    <location>
        <begin position="42"/>
        <end position="236"/>
    </location>
</feature>
<dbReference type="Gene3D" id="3.40.50.300">
    <property type="entry name" value="P-loop containing nucleotide triphosphate hydrolases"/>
    <property type="match status" value="1"/>
</dbReference>
<keyword evidence="8" id="KW-0067">ATP-binding</keyword>